<protein>
    <submittedName>
        <fullName evidence="1">Uncharacterized protein</fullName>
    </submittedName>
</protein>
<reference evidence="1" key="1">
    <citation type="journal article" date="2016" name="Nat. Genet.">
        <title>A high-quality carrot genome assembly provides new insights into carotenoid accumulation and asterid genome evolution.</title>
        <authorList>
            <person name="Iorizzo M."/>
            <person name="Ellison S."/>
            <person name="Senalik D."/>
            <person name="Zeng P."/>
            <person name="Satapoomin P."/>
            <person name="Huang J."/>
            <person name="Bowman M."/>
            <person name="Iovene M."/>
            <person name="Sanseverino W."/>
            <person name="Cavagnaro P."/>
            <person name="Yildiz M."/>
            <person name="Macko-Podgorni A."/>
            <person name="Moranska E."/>
            <person name="Grzebelus E."/>
            <person name="Grzebelus D."/>
            <person name="Ashrafi H."/>
            <person name="Zheng Z."/>
            <person name="Cheng S."/>
            <person name="Spooner D."/>
            <person name="Van Deynze A."/>
            <person name="Simon P."/>
        </authorList>
    </citation>
    <scope>NUCLEOTIDE SEQUENCE [LARGE SCALE GENOMIC DNA]</scope>
    <source>
        <tissue evidence="1">Leaf</tissue>
    </source>
</reference>
<proteinExistence type="predicted"/>
<name>A0A175YM87_DAUCS</name>
<dbReference type="EMBL" id="LNRQ01000008">
    <property type="protein sequence ID" value="KZM84709.1"/>
    <property type="molecule type" value="Genomic_DNA"/>
</dbReference>
<comment type="caution">
    <text evidence="1">The sequence shown here is derived from an EMBL/GenBank/DDBJ whole genome shotgun (WGS) entry which is preliminary data.</text>
</comment>
<dbReference type="AlphaFoldDB" id="A0A175YM87"/>
<accession>A0A175YM87</accession>
<dbReference type="Gramene" id="KZM84709">
    <property type="protein sequence ID" value="KZM84709"/>
    <property type="gene ID" value="DCAR_027869"/>
</dbReference>
<gene>
    <name evidence="1" type="ORF">DCAR_027869</name>
</gene>
<organism evidence="1">
    <name type="scientific">Daucus carota subsp. sativus</name>
    <name type="common">Carrot</name>
    <dbReference type="NCBI Taxonomy" id="79200"/>
    <lineage>
        <taxon>Eukaryota</taxon>
        <taxon>Viridiplantae</taxon>
        <taxon>Streptophyta</taxon>
        <taxon>Embryophyta</taxon>
        <taxon>Tracheophyta</taxon>
        <taxon>Spermatophyta</taxon>
        <taxon>Magnoliopsida</taxon>
        <taxon>eudicotyledons</taxon>
        <taxon>Gunneridae</taxon>
        <taxon>Pentapetalae</taxon>
        <taxon>asterids</taxon>
        <taxon>campanulids</taxon>
        <taxon>Apiales</taxon>
        <taxon>Apiaceae</taxon>
        <taxon>Apioideae</taxon>
        <taxon>Scandiceae</taxon>
        <taxon>Daucinae</taxon>
        <taxon>Daucus</taxon>
        <taxon>Daucus sect. Daucus</taxon>
    </lineage>
</organism>
<sequence length="72" mass="8202">MNASDVGYKVSQLFGHRNFSTWIKWTSDAVYKWVPHEKNPSGKVMATFMSTPPVPTFVAFYPRDYNIVAVGM</sequence>
<evidence type="ECO:0000313" key="1">
    <source>
        <dbReference type="EMBL" id="KZM84709.1"/>
    </source>
</evidence>